<dbReference type="SUPFAM" id="SSF81383">
    <property type="entry name" value="F-box domain"/>
    <property type="match status" value="1"/>
</dbReference>
<dbReference type="dictyBase" id="DDB_G0269446"/>
<evidence type="ECO:0000313" key="3">
    <source>
        <dbReference type="EMBL" id="EAL72073.1"/>
    </source>
</evidence>
<dbReference type="FunCoup" id="Q55E05">
    <property type="interactions" value="744"/>
</dbReference>
<dbReference type="HOGENOM" id="CLU_774830_0_0_1"/>
<gene>
    <name evidence="3" type="ORF">DDB_G0269446</name>
</gene>
<dbReference type="InterPro" id="IPR036047">
    <property type="entry name" value="F-box-like_dom_sf"/>
</dbReference>
<evidence type="ECO:0000256" key="1">
    <source>
        <dbReference type="SAM" id="MobiDB-lite"/>
    </source>
</evidence>
<keyword evidence="4" id="KW-1185">Reference proteome</keyword>
<proteinExistence type="predicted"/>
<protein>
    <recommendedName>
        <fullName evidence="2">F-box domain-containing protein</fullName>
    </recommendedName>
</protein>
<dbReference type="InParanoid" id="Q55E05"/>
<dbReference type="PROSITE" id="PS50181">
    <property type="entry name" value="FBOX"/>
    <property type="match status" value="1"/>
</dbReference>
<dbReference type="InterPro" id="IPR001810">
    <property type="entry name" value="F-box_dom"/>
</dbReference>
<sequence length="358" mass="41498">MNLQDLPTEVFYLILSKVSSDFIIQEFQYVSKYIYHLCSDELFWKLLSHSKYKNSPKLKSRFQKLNNQEFNENQDNLNIDLNNFNNNNNNNNKNNNNNNLNENNENNYFLDEANIENNYRRILLNYQENSWKFFFIKSSTPRYLVIGSEIEDNRILELKKSLHKMGLKSIDHFNVFGFKSLTVNDLYQYDGILFFSYCGFRQKSIGNILSDYVDSGGGIVIAAYSNCGKGNRLEGRWLEEGYNPFNDGITQRVYKLKMGRKIIPDHPILEGVEKFGGGVNSSHSDSEMSSQSNLIAEWENERPLIVELSTKKSPIIGLNFYPPSNEFDPSSWDKTTDGLKILLNSLKYVVAHSLKINK</sequence>
<dbReference type="KEGG" id="ddi:DDB_G0269446"/>
<dbReference type="OMA" id="AAYSNCG"/>
<dbReference type="AlphaFoldDB" id="Q55E05"/>
<name>Q55E05_DICDI</name>
<dbReference type="VEuPathDB" id="AmoebaDB:DDB_G0269446"/>
<reference evidence="3 4" key="1">
    <citation type="journal article" date="2005" name="Nature">
        <title>The genome of the social amoeba Dictyostelium discoideum.</title>
        <authorList>
            <consortium name="The Dictyostelium discoideum Sequencing Consortium"/>
            <person name="Eichinger L."/>
            <person name="Pachebat J.A."/>
            <person name="Glockner G."/>
            <person name="Rajandream M.A."/>
            <person name="Sucgang R."/>
            <person name="Berriman M."/>
            <person name="Song J."/>
            <person name="Olsen R."/>
            <person name="Szafranski K."/>
            <person name="Xu Q."/>
            <person name="Tunggal B."/>
            <person name="Kummerfeld S."/>
            <person name="Madera M."/>
            <person name="Konfortov B.A."/>
            <person name="Rivero F."/>
            <person name="Bankier A.T."/>
            <person name="Lehmann R."/>
            <person name="Hamlin N."/>
            <person name="Davies R."/>
            <person name="Gaudet P."/>
            <person name="Fey P."/>
            <person name="Pilcher K."/>
            <person name="Chen G."/>
            <person name="Saunders D."/>
            <person name="Sodergren E."/>
            <person name="Davis P."/>
            <person name="Kerhornou A."/>
            <person name="Nie X."/>
            <person name="Hall N."/>
            <person name="Anjard C."/>
            <person name="Hemphill L."/>
            <person name="Bason N."/>
            <person name="Farbrother P."/>
            <person name="Desany B."/>
            <person name="Just E."/>
            <person name="Morio T."/>
            <person name="Rost R."/>
            <person name="Churcher C."/>
            <person name="Cooper J."/>
            <person name="Haydock S."/>
            <person name="van Driessche N."/>
            <person name="Cronin A."/>
            <person name="Goodhead I."/>
            <person name="Muzny D."/>
            <person name="Mourier T."/>
            <person name="Pain A."/>
            <person name="Lu M."/>
            <person name="Harper D."/>
            <person name="Lindsay R."/>
            <person name="Hauser H."/>
            <person name="James K."/>
            <person name="Quiles M."/>
            <person name="Madan Babu M."/>
            <person name="Saito T."/>
            <person name="Buchrieser C."/>
            <person name="Wardroper A."/>
            <person name="Felder M."/>
            <person name="Thangavelu M."/>
            <person name="Johnson D."/>
            <person name="Knights A."/>
            <person name="Loulseged H."/>
            <person name="Mungall K."/>
            <person name="Oliver K."/>
            <person name="Price C."/>
            <person name="Quail M.A."/>
            <person name="Urushihara H."/>
            <person name="Hernandez J."/>
            <person name="Rabbinowitsch E."/>
            <person name="Steffen D."/>
            <person name="Sanders M."/>
            <person name="Ma J."/>
            <person name="Kohara Y."/>
            <person name="Sharp S."/>
            <person name="Simmonds M."/>
            <person name="Spiegler S."/>
            <person name="Tivey A."/>
            <person name="Sugano S."/>
            <person name="White B."/>
            <person name="Walker D."/>
            <person name="Woodward J."/>
            <person name="Winckler T."/>
            <person name="Tanaka Y."/>
            <person name="Shaulsky G."/>
            <person name="Schleicher M."/>
            <person name="Weinstock G."/>
            <person name="Rosenthal A."/>
            <person name="Cox E.C."/>
            <person name="Chisholm R.L."/>
            <person name="Gibbs R."/>
            <person name="Loomis W.F."/>
            <person name="Platzer M."/>
            <person name="Kay R.R."/>
            <person name="Williams J."/>
            <person name="Dear P.H."/>
            <person name="Noegel A.A."/>
            <person name="Barrell B."/>
            <person name="Kuspa A."/>
        </authorList>
    </citation>
    <scope>NUCLEOTIDE SEQUENCE [LARGE SCALE GENOMIC DNA]</scope>
    <source>
        <strain evidence="3 4">AX4</strain>
    </source>
</reference>
<dbReference type="InterPro" id="IPR029062">
    <property type="entry name" value="Class_I_gatase-like"/>
</dbReference>
<accession>Q55E05</accession>
<feature type="domain" description="F-box" evidence="2">
    <location>
        <begin position="1"/>
        <end position="47"/>
    </location>
</feature>
<evidence type="ECO:0000259" key="2">
    <source>
        <dbReference type="PROSITE" id="PS50181"/>
    </source>
</evidence>
<dbReference type="PhylomeDB" id="Q55E05"/>
<dbReference type="EMBL" id="AAFI02000005">
    <property type="protein sequence ID" value="EAL72073.1"/>
    <property type="molecule type" value="Genomic_DNA"/>
</dbReference>
<evidence type="ECO:0000313" key="4">
    <source>
        <dbReference type="Proteomes" id="UP000002195"/>
    </source>
</evidence>
<organism evidence="3 4">
    <name type="scientific">Dictyostelium discoideum</name>
    <name type="common">Social amoeba</name>
    <dbReference type="NCBI Taxonomy" id="44689"/>
    <lineage>
        <taxon>Eukaryota</taxon>
        <taxon>Amoebozoa</taxon>
        <taxon>Evosea</taxon>
        <taxon>Eumycetozoa</taxon>
        <taxon>Dictyostelia</taxon>
        <taxon>Dictyosteliales</taxon>
        <taxon>Dictyosteliaceae</taxon>
        <taxon>Dictyostelium</taxon>
    </lineage>
</organism>
<dbReference type="RefSeq" id="XP_645976.1">
    <property type="nucleotide sequence ID" value="XM_640884.1"/>
</dbReference>
<comment type="caution">
    <text evidence="3">The sequence shown here is derived from an EMBL/GenBank/DDBJ whole genome shotgun (WGS) entry which is preliminary data.</text>
</comment>
<dbReference type="Proteomes" id="UP000002195">
    <property type="component" value="Unassembled WGS sequence"/>
</dbReference>
<dbReference type="eggNOG" id="ENOG502RG0F">
    <property type="taxonomic scope" value="Eukaryota"/>
</dbReference>
<feature type="region of interest" description="Disordered" evidence="1">
    <location>
        <begin position="84"/>
        <end position="103"/>
    </location>
</feature>
<dbReference type="SUPFAM" id="SSF52317">
    <property type="entry name" value="Class I glutamine amidotransferase-like"/>
    <property type="match status" value="1"/>
</dbReference>
<dbReference type="GeneID" id="8616920"/>
<dbReference type="PaxDb" id="44689-DDB0190270"/>